<dbReference type="GO" id="GO:0016787">
    <property type="term" value="F:hydrolase activity"/>
    <property type="evidence" value="ECO:0007669"/>
    <property type="project" value="UniProtKB-KW"/>
</dbReference>
<dbReference type="Proteomes" id="UP000051054">
    <property type="component" value="Unassembled WGS sequence"/>
</dbReference>
<dbReference type="AlphaFoldDB" id="A0A0R1WT56"/>
<organism evidence="2 3">
    <name type="scientific">Ligilactobacillus hayakitensis DSM 18933 = JCM 14209</name>
    <dbReference type="NCBI Taxonomy" id="1423755"/>
    <lineage>
        <taxon>Bacteria</taxon>
        <taxon>Bacillati</taxon>
        <taxon>Bacillota</taxon>
        <taxon>Bacilli</taxon>
        <taxon>Lactobacillales</taxon>
        <taxon>Lactobacillaceae</taxon>
        <taxon>Ligilactobacillus</taxon>
    </lineage>
</organism>
<dbReference type="Pfam" id="PF01966">
    <property type="entry name" value="HD"/>
    <property type="match status" value="1"/>
</dbReference>
<gene>
    <name evidence="2" type="ORF">FC40_GL000824</name>
</gene>
<dbReference type="InterPro" id="IPR003607">
    <property type="entry name" value="HD/PDEase_dom"/>
</dbReference>
<dbReference type="RefSeq" id="WP_056938407.1">
    <property type="nucleotide sequence ID" value="NZ_AZGD01000090.1"/>
</dbReference>
<reference evidence="2 3" key="1">
    <citation type="journal article" date="2015" name="Genome Announc.">
        <title>Expanding the biotechnology potential of lactobacilli through comparative genomics of 213 strains and associated genera.</title>
        <authorList>
            <person name="Sun Z."/>
            <person name="Harris H.M."/>
            <person name="McCann A."/>
            <person name="Guo C."/>
            <person name="Argimon S."/>
            <person name="Zhang W."/>
            <person name="Yang X."/>
            <person name="Jeffery I.B."/>
            <person name="Cooney J.C."/>
            <person name="Kagawa T.F."/>
            <person name="Liu W."/>
            <person name="Song Y."/>
            <person name="Salvetti E."/>
            <person name="Wrobel A."/>
            <person name="Rasinkangas P."/>
            <person name="Parkhill J."/>
            <person name="Rea M.C."/>
            <person name="O'Sullivan O."/>
            <person name="Ritari J."/>
            <person name="Douillard F.P."/>
            <person name="Paul Ross R."/>
            <person name="Yang R."/>
            <person name="Briner A.E."/>
            <person name="Felis G.E."/>
            <person name="de Vos W.M."/>
            <person name="Barrangou R."/>
            <person name="Klaenhammer T.R."/>
            <person name="Caufield P.W."/>
            <person name="Cui Y."/>
            <person name="Zhang H."/>
            <person name="O'Toole P.W."/>
        </authorList>
    </citation>
    <scope>NUCLEOTIDE SEQUENCE [LARGE SCALE GENOMIC DNA]</scope>
    <source>
        <strain evidence="2 3">DSM 18933</strain>
    </source>
</reference>
<keyword evidence="3" id="KW-1185">Reference proteome</keyword>
<dbReference type="Gene3D" id="1.10.3210.10">
    <property type="entry name" value="Hypothetical protein af1432"/>
    <property type="match status" value="1"/>
</dbReference>
<proteinExistence type="predicted"/>
<dbReference type="STRING" id="1423755.FC40_GL000824"/>
<evidence type="ECO:0000313" key="2">
    <source>
        <dbReference type="EMBL" id="KRM19035.1"/>
    </source>
</evidence>
<sequence>MKKFDWKTDEEYMNYVGPLLQTKEVQQLENYTQHHFSTRLEHVITVSYLSYRIAKYLGWNQKAVARAGILHDLFYYDWRVTKFTRGTHAWIHPRIAVRNAEKITHLTELEKDIIIKHMWGATLCPPKYKEGYIITVIDKYSAVVEYFGHLKEKYDAILDKYVRSRSI</sequence>
<name>A0A0R1WT56_9LACO</name>
<dbReference type="SMART" id="SM00471">
    <property type="entry name" value="HDc"/>
    <property type="match status" value="1"/>
</dbReference>
<dbReference type="PATRIC" id="fig|1423755.3.peg.878"/>
<accession>A0A0R1WT56</accession>
<comment type="caution">
    <text evidence="2">The sequence shown here is derived from an EMBL/GenBank/DDBJ whole genome shotgun (WGS) entry which is preliminary data.</text>
</comment>
<dbReference type="InterPro" id="IPR006674">
    <property type="entry name" value="HD_domain"/>
</dbReference>
<protein>
    <submittedName>
        <fullName evidence="2">HD superfamily hydrolase</fullName>
    </submittedName>
</protein>
<dbReference type="eggNOG" id="COG1418">
    <property type="taxonomic scope" value="Bacteria"/>
</dbReference>
<evidence type="ECO:0000313" key="3">
    <source>
        <dbReference type="Proteomes" id="UP000051054"/>
    </source>
</evidence>
<evidence type="ECO:0000259" key="1">
    <source>
        <dbReference type="SMART" id="SM00471"/>
    </source>
</evidence>
<feature type="domain" description="HD/PDEase" evidence="1">
    <location>
        <begin position="35"/>
        <end position="152"/>
    </location>
</feature>
<dbReference type="SUPFAM" id="SSF109604">
    <property type="entry name" value="HD-domain/PDEase-like"/>
    <property type="match status" value="1"/>
</dbReference>
<dbReference type="EMBL" id="AZGD01000090">
    <property type="protein sequence ID" value="KRM19035.1"/>
    <property type="molecule type" value="Genomic_DNA"/>
</dbReference>
<keyword evidence="2" id="KW-0378">Hydrolase</keyword>